<protein>
    <submittedName>
        <fullName evidence="10">Ferrioxamine B transporter</fullName>
    </submittedName>
</protein>
<accession>A0A074XK18</accession>
<sequence>MSSINSNTHSATKPEAETDVRAHTSEDTRSEQLALTGKTSPGVARIEAINAHLTSFDRWFLGIGVFLIAYAYGLDGTIRYTYQSTALSDIGQHSLLSTVNIVRTVIAAAAQPTAAKIADVFGRVELVYASVFFYILGTIIEAAAHNVSAFAAGAIFYQIGYTIVTLLVEVIVADITSLRSRLAWSYIPALPFLINTWVSGDIASAVLKDTTWRWGIGMWAIIYPICAIPLIVALFIASGRAKKAGALANYQSPFKRNGFSNTLVALFWQLDVIGIILMIAMFALILVPFTIAGGVKDTWGTAHVIAPLVIGICVIPCFVFYERQAPHPLVPFHLLKDRSVWAALGVAWMLNFIWYMQGGFLYTVIVVAFDQSVKSATRITSLYSFVSVLTGVCLGLLIRFGIPLPGRRYRVPYLKPFIVFGTLMFMVAFGILLRFRGGLSQSSYAGVIAAEVVLGFAGGLFPYPTQTLIQAATQHEHLALVTGLYLAIYNIGSAFGSTVSGALWSQVLPSELERNLAAVTNNATVAIYAYSNPLFFILDYPVGTPERDAVITSYRHIQRLLCITGICLCVPLIAYSLCLRNPRLGKEQSLPDAEKTISETSSEAGVQEVSKKSGLFNKLF</sequence>
<dbReference type="PANTHER" id="PTHR23501">
    <property type="entry name" value="MAJOR FACILITATOR SUPERFAMILY"/>
    <property type="match status" value="1"/>
</dbReference>
<feature type="transmembrane region" description="Helical" evidence="9">
    <location>
        <begin position="381"/>
        <end position="402"/>
    </location>
</feature>
<dbReference type="InterPro" id="IPR010573">
    <property type="entry name" value="MFS_Str1/Tri12-like"/>
</dbReference>
<feature type="transmembrane region" description="Helical" evidence="9">
    <location>
        <begin position="557"/>
        <end position="578"/>
    </location>
</feature>
<comment type="subcellular location">
    <subcellularLocation>
        <location evidence="1">Endomembrane system</location>
        <topology evidence="1">Multi-pass membrane protein</topology>
    </subcellularLocation>
</comment>
<proteinExistence type="inferred from homology"/>
<dbReference type="Pfam" id="PF06609">
    <property type="entry name" value="TRI12"/>
    <property type="match status" value="1"/>
</dbReference>
<evidence type="ECO:0000256" key="7">
    <source>
        <dbReference type="ARBA" id="ARBA00023136"/>
    </source>
</evidence>
<dbReference type="EMBL" id="KL584979">
    <property type="protein sequence ID" value="KEQ85860.1"/>
    <property type="molecule type" value="Genomic_DNA"/>
</dbReference>
<evidence type="ECO:0000256" key="3">
    <source>
        <dbReference type="ARBA" id="ARBA00022448"/>
    </source>
</evidence>
<name>A0A074XK18_AURPU</name>
<feature type="transmembrane region" description="Helical" evidence="9">
    <location>
        <begin position="150"/>
        <end position="172"/>
    </location>
</feature>
<comment type="similarity">
    <text evidence="2">Belongs to the major facilitator superfamily.</text>
</comment>
<keyword evidence="7 9" id="KW-0472">Membrane</keyword>
<feature type="transmembrane region" description="Helical" evidence="9">
    <location>
        <begin position="126"/>
        <end position="144"/>
    </location>
</feature>
<dbReference type="RefSeq" id="XP_029762047.1">
    <property type="nucleotide sequence ID" value="XM_029900389.1"/>
</dbReference>
<feature type="transmembrane region" description="Helical" evidence="9">
    <location>
        <begin position="216"/>
        <end position="237"/>
    </location>
</feature>
<dbReference type="SUPFAM" id="SSF103473">
    <property type="entry name" value="MFS general substrate transporter"/>
    <property type="match status" value="1"/>
</dbReference>
<feature type="region of interest" description="Disordered" evidence="8">
    <location>
        <begin position="1"/>
        <end position="36"/>
    </location>
</feature>
<evidence type="ECO:0000256" key="1">
    <source>
        <dbReference type="ARBA" id="ARBA00004127"/>
    </source>
</evidence>
<gene>
    <name evidence="10" type="ORF">M438DRAFT_270438</name>
</gene>
<evidence type="ECO:0000313" key="11">
    <source>
        <dbReference type="Proteomes" id="UP000030706"/>
    </source>
</evidence>
<dbReference type="HOGENOM" id="CLU_012970_2_1_1"/>
<feature type="transmembrane region" description="Helical" evidence="9">
    <location>
        <begin position="414"/>
        <end position="432"/>
    </location>
</feature>
<keyword evidence="3" id="KW-0813">Transport</keyword>
<dbReference type="GO" id="GO:0005886">
    <property type="term" value="C:plasma membrane"/>
    <property type="evidence" value="ECO:0007669"/>
    <property type="project" value="TreeGrafter"/>
</dbReference>
<feature type="transmembrane region" description="Helical" evidence="9">
    <location>
        <begin position="341"/>
        <end position="369"/>
    </location>
</feature>
<dbReference type="GO" id="GO:0005774">
    <property type="term" value="C:vacuolar membrane"/>
    <property type="evidence" value="ECO:0007669"/>
    <property type="project" value="TreeGrafter"/>
</dbReference>
<feature type="transmembrane region" description="Helical" evidence="9">
    <location>
        <begin position="59"/>
        <end position="78"/>
    </location>
</feature>
<feature type="transmembrane region" description="Helical" evidence="9">
    <location>
        <begin position="444"/>
        <end position="463"/>
    </location>
</feature>
<dbReference type="Proteomes" id="UP000030706">
    <property type="component" value="Unassembled WGS sequence"/>
</dbReference>
<reference evidence="10 11" key="1">
    <citation type="journal article" date="2014" name="BMC Genomics">
        <title>Genome sequencing of four Aureobasidium pullulans varieties: biotechnological potential, stress tolerance, and description of new species.</title>
        <authorList>
            <person name="Gostin Ar C."/>
            <person name="Ohm R.A."/>
            <person name="Kogej T."/>
            <person name="Sonjak S."/>
            <person name="Turk M."/>
            <person name="Zajc J."/>
            <person name="Zalar P."/>
            <person name="Grube M."/>
            <person name="Sun H."/>
            <person name="Han J."/>
            <person name="Sharma A."/>
            <person name="Chiniquy J."/>
            <person name="Ngan C.Y."/>
            <person name="Lipzen A."/>
            <person name="Barry K."/>
            <person name="Grigoriev I.V."/>
            <person name="Gunde-Cimerman N."/>
        </authorList>
    </citation>
    <scope>NUCLEOTIDE SEQUENCE [LARGE SCALE GENOMIC DNA]</scope>
    <source>
        <strain evidence="10 11">EXF-150</strain>
    </source>
</reference>
<evidence type="ECO:0000256" key="4">
    <source>
        <dbReference type="ARBA" id="ARBA00022692"/>
    </source>
</evidence>
<keyword evidence="4 9" id="KW-0812">Transmembrane</keyword>
<dbReference type="FunFam" id="1.20.1250.20:FF:000197">
    <property type="entry name" value="Siderophore iron transporter 1"/>
    <property type="match status" value="1"/>
</dbReference>
<keyword evidence="6" id="KW-0406">Ion transport</keyword>
<feature type="transmembrane region" description="Helical" evidence="9">
    <location>
        <begin position="266"/>
        <end position="287"/>
    </location>
</feature>
<evidence type="ECO:0000313" key="10">
    <source>
        <dbReference type="EMBL" id="KEQ85860.1"/>
    </source>
</evidence>
<dbReference type="GO" id="GO:0005768">
    <property type="term" value="C:endosome"/>
    <property type="evidence" value="ECO:0007669"/>
    <property type="project" value="TreeGrafter"/>
</dbReference>
<evidence type="ECO:0000256" key="2">
    <source>
        <dbReference type="ARBA" id="ARBA00008335"/>
    </source>
</evidence>
<evidence type="ECO:0000256" key="5">
    <source>
        <dbReference type="ARBA" id="ARBA00022989"/>
    </source>
</evidence>
<dbReference type="GO" id="GO:0015343">
    <property type="term" value="F:siderophore-iron transmembrane transporter activity"/>
    <property type="evidence" value="ECO:0007669"/>
    <property type="project" value="TreeGrafter"/>
</dbReference>
<evidence type="ECO:0000256" key="6">
    <source>
        <dbReference type="ARBA" id="ARBA00023065"/>
    </source>
</evidence>
<feature type="transmembrane region" description="Helical" evidence="9">
    <location>
        <begin position="483"/>
        <end position="504"/>
    </location>
</feature>
<dbReference type="AlphaFoldDB" id="A0A074XK18"/>
<dbReference type="GeneID" id="40742695"/>
<dbReference type="Gene3D" id="1.20.1250.20">
    <property type="entry name" value="MFS general substrate transporter like domains"/>
    <property type="match status" value="2"/>
</dbReference>
<keyword evidence="5 9" id="KW-1133">Transmembrane helix</keyword>
<evidence type="ECO:0000256" key="9">
    <source>
        <dbReference type="SAM" id="Phobius"/>
    </source>
</evidence>
<dbReference type="PANTHER" id="PTHR23501:SF92">
    <property type="entry name" value="GLUTATHIONE EXCHANGER 1-RELATED"/>
    <property type="match status" value="1"/>
</dbReference>
<feature type="compositionally biased region" description="Polar residues" evidence="8">
    <location>
        <begin position="1"/>
        <end position="11"/>
    </location>
</feature>
<evidence type="ECO:0000256" key="8">
    <source>
        <dbReference type="SAM" id="MobiDB-lite"/>
    </source>
</evidence>
<keyword evidence="11" id="KW-1185">Reference proteome</keyword>
<dbReference type="InterPro" id="IPR036259">
    <property type="entry name" value="MFS_trans_sf"/>
</dbReference>
<feature type="compositionally biased region" description="Basic and acidic residues" evidence="8">
    <location>
        <begin position="12"/>
        <end position="30"/>
    </location>
</feature>
<feature type="transmembrane region" description="Helical" evidence="9">
    <location>
        <begin position="299"/>
        <end position="321"/>
    </location>
</feature>
<dbReference type="OrthoDB" id="2241241at2759"/>
<organism evidence="10 11">
    <name type="scientific">Aureobasidium pullulans EXF-150</name>
    <dbReference type="NCBI Taxonomy" id="1043002"/>
    <lineage>
        <taxon>Eukaryota</taxon>
        <taxon>Fungi</taxon>
        <taxon>Dikarya</taxon>
        <taxon>Ascomycota</taxon>
        <taxon>Pezizomycotina</taxon>
        <taxon>Dothideomycetes</taxon>
        <taxon>Dothideomycetidae</taxon>
        <taxon>Dothideales</taxon>
        <taxon>Saccotheciaceae</taxon>
        <taxon>Aureobasidium</taxon>
    </lineage>
</organism>
<dbReference type="STRING" id="1043002.A0A074XK18"/>